<name>A0A8C6MBH9_NOTFU</name>
<feature type="transmembrane region" description="Helical" evidence="4">
    <location>
        <begin position="99"/>
        <end position="116"/>
    </location>
</feature>
<dbReference type="PRINTS" id="PR00360">
    <property type="entry name" value="C2DOMAIN"/>
</dbReference>
<organism evidence="6 7">
    <name type="scientific">Nothobranchius furzeri</name>
    <name type="common">Turquoise killifish</name>
    <dbReference type="NCBI Taxonomy" id="105023"/>
    <lineage>
        <taxon>Eukaryota</taxon>
        <taxon>Metazoa</taxon>
        <taxon>Chordata</taxon>
        <taxon>Craniata</taxon>
        <taxon>Vertebrata</taxon>
        <taxon>Euteleostomi</taxon>
        <taxon>Actinopterygii</taxon>
        <taxon>Neopterygii</taxon>
        <taxon>Teleostei</taxon>
        <taxon>Neoteleostei</taxon>
        <taxon>Acanthomorphata</taxon>
        <taxon>Ovalentaria</taxon>
        <taxon>Atherinomorphae</taxon>
        <taxon>Cyprinodontiformes</taxon>
        <taxon>Nothobranchiidae</taxon>
        <taxon>Nothobranchius</taxon>
    </lineage>
</organism>
<dbReference type="SUPFAM" id="SSF49562">
    <property type="entry name" value="C2 domain (Calcium/lipid-binding domain, CaLB)"/>
    <property type="match status" value="1"/>
</dbReference>
<keyword evidence="7" id="KW-1185">Reference proteome</keyword>
<dbReference type="GO" id="GO:0030672">
    <property type="term" value="C:synaptic vesicle membrane"/>
    <property type="evidence" value="ECO:0007669"/>
    <property type="project" value="TreeGrafter"/>
</dbReference>
<dbReference type="GeneTree" id="ENSGT00940000156031"/>
<evidence type="ECO:0000256" key="4">
    <source>
        <dbReference type="SAM" id="Phobius"/>
    </source>
</evidence>
<keyword evidence="4" id="KW-0812">Transmembrane</keyword>
<evidence type="ECO:0000256" key="2">
    <source>
        <dbReference type="ARBA" id="ARBA00022723"/>
    </source>
</evidence>
<protein>
    <recommendedName>
        <fullName evidence="5">C2 domain-containing protein</fullName>
    </recommendedName>
</protein>
<dbReference type="PANTHER" id="PTHR45911:SF3">
    <property type="entry name" value="DYSFERLIN-RELATED"/>
    <property type="match status" value="1"/>
</dbReference>
<dbReference type="GO" id="GO:0046928">
    <property type="term" value="P:regulation of neurotransmitter secretion"/>
    <property type="evidence" value="ECO:0007669"/>
    <property type="project" value="TreeGrafter"/>
</dbReference>
<dbReference type="CDD" id="cd04042">
    <property type="entry name" value="C2A_MCTP_PRT"/>
    <property type="match status" value="1"/>
</dbReference>
<evidence type="ECO:0000313" key="7">
    <source>
        <dbReference type="Proteomes" id="UP000694548"/>
    </source>
</evidence>
<dbReference type="Ensembl" id="ENSNFUT00015031991.1">
    <property type="protein sequence ID" value="ENSNFUP00015030613.1"/>
    <property type="gene ID" value="ENSNFUG00015014941.1"/>
</dbReference>
<keyword evidence="4" id="KW-0472">Membrane</keyword>
<evidence type="ECO:0000313" key="6">
    <source>
        <dbReference type="Ensembl" id="ENSNFUP00015030613.1"/>
    </source>
</evidence>
<dbReference type="AlphaFoldDB" id="A0A8C6MBH9"/>
<reference evidence="6" key="1">
    <citation type="submission" date="2025-08" db="UniProtKB">
        <authorList>
            <consortium name="Ensembl"/>
        </authorList>
    </citation>
    <scope>IDENTIFICATION</scope>
</reference>
<sequence length="141" mass="15989">MYRLEIELKRGHDLAIRDRGGTSDPYVKFKLGGKEVFRSKTIHKNLNPVWDEKITLIVESLSEPLYVKVFDYDFGLQDDFMGSAFIYLESLEQQRFVRCFWYLVGGLLAIGVILTGDAGDMSPAKFIIGSCVPPPTFKKAC</sequence>
<evidence type="ECO:0000259" key="5">
    <source>
        <dbReference type="PROSITE" id="PS50004"/>
    </source>
</evidence>
<evidence type="ECO:0000256" key="3">
    <source>
        <dbReference type="ARBA" id="ARBA00022837"/>
    </source>
</evidence>
<dbReference type="InterPro" id="IPR035892">
    <property type="entry name" value="C2_domain_sf"/>
</dbReference>
<dbReference type="PROSITE" id="PS50004">
    <property type="entry name" value="C2"/>
    <property type="match status" value="1"/>
</dbReference>
<dbReference type="SMART" id="SM00239">
    <property type="entry name" value="C2"/>
    <property type="match status" value="1"/>
</dbReference>
<reference evidence="6" key="2">
    <citation type="submission" date="2025-09" db="UniProtKB">
        <authorList>
            <consortium name="Ensembl"/>
        </authorList>
    </citation>
    <scope>IDENTIFICATION</scope>
</reference>
<keyword evidence="2" id="KW-0479">Metal-binding</keyword>
<dbReference type="InterPro" id="IPR000008">
    <property type="entry name" value="C2_dom"/>
</dbReference>
<dbReference type="Gene3D" id="2.60.40.150">
    <property type="entry name" value="C2 domain"/>
    <property type="match status" value="1"/>
</dbReference>
<keyword evidence="4" id="KW-1133">Transmembrane helix</keyword>
<dbReference type="PANTHER" id="PTHR45911">
    <property type="entry name" value="C2 DOMAIN-CONTAINING PROTEIN"/>
    <property type="match status" value="1"/>
</dbReference>
<dbReference type="Proteomes" id="UP000694548">
    <property type="component" value="Unassembled WGS sequence"/>
</dbReference>
<comment type="similarity">
    <text evidence="1">Belongs to the MCTP family.</text>
</comment>
<accession>A0A8C6MBH9</accession>
<evidence type="ECO:0000256" key="1">
    <source>
        <dbReference type="ARBA" id="ARBA00007923"/>
    </source>
</evidence>
<dbReference type="Pfam" id="PF00168">
    <property type="entry name" value="C2"/>
    <property type="match status" value="1"/>
</dbReference>
<proteinExistence type="inferred from homology"/>
<dbReference type="GO" id="GO:0005509">
    <property type="term" value="F:calcium ion binding"/>
    <property type="evidence" value="ECO:0007669"/>
    <property type="project" value="TreeGrafter"/>
</dbReference>
<keyword evidence="3" id="KW-0106">Calcium</keyword>
<feature type="domain" description="C2" evidence="5">
    <location>
        <begin position="1"/>
        <end position="102"/>
    </location>
</feature>